<keyword evidence="5 8" id="KW-0472">Membrane</keyword>
<dbReference type="GO" id="GO:0007635">
    <property type="term" value="P:chemosensory behavior"/>
    <property type="evidence" value="ECO:0007669"/>
    <property type="project" value="TreeGrafter"/>
</dbReference>
<evidence type="ECO:0000256" key="5">
    <source>
        <dbReference type="ARBA" id="ARBA00023136"/>
    </source>
</evidence>
<feature type="transmembrane region" description="Helical" evidence="8">
    <location>
        <begin position="326"/>
        <end position="344"/>
    </location>
</feature>
<sequence length="590" mass="68484">MEFIGKQFDNINSKLQLHCDSIFRLEKTASSPKEIDFIASIATRHYEITFLANYCNDTFGISVLAAFFSNFVVTTADIHYVLTYTVAAFKKNQRHSNSINGYYFMIHIIWIIGHAIHFGCMIKPWTEIAKKAKKTATIIHDIWNKYATANDVDANVNHLQLISLQILNTEPKFTAYGFFPLDWTLLHAYKEQALLKMVTSVLTDKFRKISEIILNILCLLFGQKNVDSFIFPNSIIIVYNWIYIIGLFFLYAINCYTMKNKLGLEGYSFISRITFCCNIYLIPLLCCFINISIHKNRKKIFQYNLRMEKLTNDFQLTEIKVKLTSIKIPLVLLAQCCLSLLYFMWDLSQHANNFSIIFWLIAYVPGSTIFNYFLSEYIFLEKCRLQLTAINDTLEEFLFVDAAEPKCVNKRKTTLKQLEKITQPSECSLFDKLFDLYSEVCKYIEDNNNLWGYAFLFLIGINFATWLSTLYNIIMDVLFVVQEKPTMTRTVYALDLWASVYAIGVFCCLEICEDLAHIGKNTSIILHKLLNIYPELQDEGEMYSLNLLHEKLCLTAAGFFILQRPLLLEILSTQATYFIVLVQLENQLNK</sequence>
<dbReference type="GO" id="GO:0007165">
    <property type="term" value="P:signal transduction"/>
    <property type="evidence" value="ECO:0007669"/>
    <property type="project" value="UniProtKB-KW"/>
</dbReference>
<evidence type="ECO:0000256" key="6">
    <source>
        <dbReference type="ARBA" id="ARBA00023170"/>
    </source>
</evidence>
<dbReference type="PANTHER" id="PTHR21143">
    <property type="entry name" value="INVERTEBRATE GUSTATORY RECEPTOR"/>
    <property type="match status" value="1"/>
</dbReference>
<dbReference type="GO" id="GO:0043025">
    <property type="term" value="C:neuronal cell body"/>
    <property type="evidence" value="ECO:0007669"/>
    <property type="project" value="TreeGrafter"/>
</dbReference>
<dbReference type="InterPro" id="IPR013604">
    <property type="entry name" value="7TM_chemorcpt"/>
</dbReference>
<evidence type="ECO:0000313" key="9">
    <source>
        <dbReference type="EMBL" id="KAK4884456.1"/>
    </source>
</evidence>
<dbReference type="GO" id="GO:0050909">
    <property type="term" value="P:sensory perception of taste"/>
    <property type="evidence" value="ECO:0007669"/>
    <property type="project" value="InterPro"/>
</dbReference>
<protein>
    <recommendedName>
        <fullName evidence="8">Gustatory receptor</fullName>
    </recommendedName>
</protein>
<proteinExistence type="inferred from homology"/>
<feature type="transmembrane region" description="Helical" evidence="8">
    <location>
        <begin position="229"/>
        <end position="253"/>
    </location>
</feature>
<feature type="transmembrane region" description="Helical" evidence="8">
    <location>
        <begin position="269"/>
        <end position="293"/>
    </location>
</feature>
<feature type="transmembrane region" description="Helical" evidence="8">
    <location>
        <begin position="102"/>
        <end position="122"/>
    </location>
</feature>
<keyword evidence="10" id="KW-1185">Reference proteome</keyword>
<accession>A0AAN7PKH4</accession>
<evidence type="ECO:0000256" key="8">
    <source>
        <dbReference type="RuleBase" id="RU363108"/>
    </source>
</evidence>
<dbReference type="GO" id="GO:0030425">
    <property type="term" value="C:dendrite"/>
    <property type="evidence" value="ECO:0007669"/>
    <property type="project" value="TreeGrafter"/>
</dbReference>
<comment type="caution">
    <text evidence="9">The sequence shown here is derived from an EMBL/GenBank/DDBJ whole genome shotgun (WGS) entry which is preliminary data.</text>
</comment>
<keyword evidence="2 8" id="KW-1003">Cell membrane</keyword>
<evidence type="ECO:0000256" key="7">
    <source>
        <dbReference type="ARBA" id="ARBA00023224"/>
    </source>
</evidence>
<dbReference type="GO" id="GO:0005886">
    <property type="term" value="C:plasma membrane"/>
    <property type="evidence" value="ECO:0007669"/>
    <property type="project" value="UniProtKB-SubCell"/>
</dbReference>
<keyword evidence="7 8" id="KW-0807">Transducer</keyword>
<name>A0AAN7PKH4_9COLE</name>
<feature type="transmembrane region" description="Helical" evidence="8">
    <location>
        <begin position="356"/>
        <end position="374"/>
    </location>
</feature>
<dbReference type="EMBL" id="JARPUR010000001">
    <property type="protein sequence ID" value="KAK4884456.1"/>
    <property type="molecule type" value="Genomic_DNA"/>
</dbReference>
<evidence type="ECO:0000256" key="3">
    <source>
        <dbReference type="ARBA" id="ARBA00022692"/>
    </source>
</evidence>
<evidence type="ECO:0000313" key="10">
    <source>
        <dbReference type="Proteomes" id="UP001353858"/>
    </source>
</evidence>
<keyword evidence="6 8" id="KW-0675">Receptor</keyword>
<dbReference type="Pfam" id="PF08395">
    <property type="entry name" value="7tm_7"/>
    <property type="match status" value="2"/>
</dbReference>
<evidence type="ECO:0000256" key="2">
    <source>
        <dbReference type="ARBA" id="ARBA00022475"/>
    </source>
</evidence>
<dbReference type="PANTHER" id="PTHR21143:SF133">
    <property type="entry name" value="GUSTATORY AND PHEROMONE RECEPTOR 32A-RELATED"/>
    <property type="match status" value="1"/>
</dbReference>
<feature type="transmembrane region" description="Helical" evidence="8">
    <location>
        <begin position="59"/>
        <end position="82"/>
    </location>
</feature>
<dbReference type="Proteomes" id="UP001353858">
    <property type="component" value="Unassembled WGS sequence"/>
</dbReference>
<comment type="similarity">
    <text evidence="8">Belongs to the insect chemoreceptor superfamily. Gustatory receptor (GR) family.</text>
</comment>
<dbReference type="GO" id="GO:0030424">
    <property type="term" value="C:axon"/>
    <property type="evidence" value="ECO:0007669"/>
    <property type="project" value="TreeGrafter"/>
</dbReference>
<gene>
    <name evidence="9" type="ORF">RN001_000727</name>
</gene>
<keyword evidence="4 8" id="KW-1133">Transmembrane helix</keyword>
<comment type="caution">
    <text evidence="8">Lacks conserved residue(s) required for the propagation of feature annotation.</text>
</comment>
<organism evidence="9 10">
    <name type="scientific">Aquatica leii</name>
    <dbReference type="NCBI Taxonomy" id="1421715"/>
    <lineage>
        <taxon>Eukaryota</taxon>
        <taxon>Metazoa</taxon>
        <taxon>Ecdysozoa</taxon>
        <taxon>Arthropoda</taxon>
        <taxon>Hexapoda</taxon>
        <taxon>Insecta</taxon>
        <taxon>Pterygota</taxon>
        <taxon>Neoptera</taxon>
        <taxon>Endopterygota</taxon>
        <taxon>Coleoptera</taxon>
        <taxon>Polyphaga</taxon>
        <taxon>Elateriformia</taxon>
        <taxon>Elateroidea</taxon>
        <taxon>Lampyridae</taxon>
        <taxon>Luciolinae</taxon>
        <taxon>Aquatica</taxon>
    </lineage>
</organism>
<dbReference type="AlphaFoldDB" id="A0AAN7PKH4"/>
<comment type="subcellular location">
    <subcellularLocation>
        <location evidence="1 8">Cell membrane</location>
        <topology evidence="1 8">Multi-pass membrane protein</topology>
    </subcellularLocation>
</comment>
<feature type="transmembrane region" description="Helical" evidence="8">
    <location>
        <begin position="450"/>
        <end position="471"/>
    </location>
</feature>
<comment type="function">
    <text evidence="8">Gustatory receptor which mediates acceptance or avoidance behavior, depending on its substrates.</text>
</comment>
<evidence type="ECO:0000256" key="1">
    <source>
        <dbReference type="ARBA" id="ARBA00004651"/>
    </source>
</evidence>
<reference evidence="10" key="1">
    <citation type="submission" date="2023-01" db="EMBL/GenBank/DDBJ databases">
        <title>Key to firefly adult light organ development and bioluminescence: homeobox transcription factors regulate luciferase expression and transportation to peroxisome.</title>
        <authorList>
            <person name="Fu X."/>
        </authorList>
    </citation>
    <scope>NUCLEOTIDE SEQUENCE [LARGE SCALE GENOMIC DNA]</scope>
</reference>
<dbReference type="GO" id="GO:0008049">
    <property type="term" value="P:male courtship behavior"/>
    <property type="evidence" value="ECO:0007669"/>
    <property type="project" value="TreeGrafter"/>
</dbReference>
<evidence type="ECO:0000256" key="4">
    <source>
        <dbReference type="ARBA" id="ARBA00022989"/>
    </source>
</evidence>
<feature type="transmembrane region" description="Helical" evidence="8">
    <location>
        <begin position="491"/>
        <end position="512"/>
    </location>
</feature>
<keyword evidence="3 8" id="KW-0812">Transmembrane</keyword>